<evidence type="ECO:0000313" key="5">
    <source>
        <dbReference type="EMBL" id="SFU39349.1"/>
    </source>
</evidence>
<dbReference type="AlphaFoldDB" id="A0A1I7FT04"/>
<dbReference type="SMART" id="SM00642">
    <property type="entry name" value="Aamy"/>
    <property type="match status" value="1"/>
</dbReference>
<keyword evidence="3" id="KW-0119">Carbohydrate metabolism</keyword>
<dbReference type="Gene3D" id="3.20.20.80">
    <property type="entry name" value="Glycosidases"/>
    <property type="match status" value="1"/>
</dbReference>
<dbReference type="GO" id="GO:0004556">
    <property type="term" value="F:alpha-amylase activity"/>
    <property type="evidence" value="ECO:0007669"/>
    <property type="project" value="UniProtKB-UniRule"/>
</dbReference>
<dbReference type="EC" id="3.2.1.1" evidence="3"/>
<evidence type="ECO:0000259" key="4">
    <source>
        <dbReference type="SMART" id="SM00642"/>
    </source>
</evidence>
<dbReference type="SUPFAM" id="SSF51445">
    <property type="entry name" value="(Trans)glycosidases"/>
    <property type="match status" value="1"/>
</dbReference>
<accession>A0A1I7FT04</accession>
<evidence type="ECO:0000256" key="3">
    <source>
        <dbReference type="RuleBase" id="RU361134"/>
    </source>
</evidence>
<dbReference type="InterPro" id="IPR006046">
    <property type="entry name" value="Alpha_amylase"/>
</dbReference>
<keyword evidence="3" id="KW-0326">Glycosidase</keyword>
<dbReference type="PANTHER" id="PTHR10357">
    <property type="entry name" value="ALPHA-AMYLASE FAMILY MEMBER"/>
    <property type="match status" value="1"/>
</dbReference>
<protein>
    <recommendedName>
        <fullName evidence="3">Alpha-amylase</fullName>
        <ecNumber evidence="3">3.2.1.1</ecNumber>
    </recommendedName>
</protein>
<keyword evidence="6" id="KW-1185">Reference proteome</keyword>
<dbReference type="GO" id="GO:0043169">
    <property type="term" value="F:cation binding"/>
    <property type="evidence" value="ECO:0007669"/>
    <property type="project" value="InterPro"/>
</dbReference>
<proteinExistence type="inferred from homology"/>
<feature type="domain" description="Glycosyl hydrolase family 13 catalytic" evidence="4">
    <location>
        <begin position="23"/>
        <end position="443"/>
    </location>
</feature>
<evidence type="ECO:0000313" key="6">
    <source>
        <dbReference type="Proteomes" id="UP000199138"/>
    </source>
</evidence>
<evidence type="ECO:0000256" key="2">
    <source>
        <dbReference type="RuleBase" id="RU003615"/>
    </source>
</evidence>
<evidence type="ECO:0000256" key="1">
    <source>
        <dbReference type="ARBA" id="ARBA00008061"/>
    </source>
</evidence>
<name>A0A1I7FT04_9FLAO</name>
<dbReference type="RefSeq" id="WP_245766534.1">
    <property type="nucleotide sequence ID" value="NZ_FPBK01000002.1"/>
</dbReference>
<dbReference type="GO" id="GO:0005975">
    <property type="term" value="P:carbohydrate metabolic process"/>
    <property type="evidence" value="ECO:0007669"/>
    <property type="project" value="InterPro"/>
</dbReference>
<dbReference type="EMBL" id="FPBK01000002">
    <property type="protein sequence ID" value="SFU39349.1"/>
    <property type="molecule type" value="Genomic_DNA"/>
</dbReference>
<dbReference type="PANTHER" id="PTHR10357:SF209">
    <property type="entry name" value="PERIPLASMIC ALPHA-AMYLASE"/>
    <property type="match status" value="1"/>
</dbReference>
<organism evidence="5 6">
    <name type="scientific">Pustulibacterium marinum</name>
    <dbReference type="NCBI Taxonomy" id="1224947"/>
    <lineage>
        <taxon>Bacteria</taxon>
        <taxon>Pseudomonadati</taxon>
        <taxon>Bacteroidota</taxon>
        <taxon>Flavobacteriia</taxon>
        <taxon>Flavobacteriales</taxon>
        <taxon>Flavobacteriaceae</taxon>
        <taxon>Pustulibacterium</taxon>
    </lineage>
</organism>
<comment type="similarity">
    <text evidence="1 2">Belongs to the glycosyl hydrolase 13 family.</text>
</comment>
<dbReference type="Pfam" id="PF00128">
    <property type="entry name" value="Alpha-amylase"/>
    <property type="match status" value="1"/>
</dbReference>
<dbReference type="Proteomes" id="UP000199138">
    <property type="component" value="Unassembled WGS sequence"/>
</dbReference>
<reference evidence="5 6" key="1">
    <citation type="submission" date="2016-10" db="EMBL/GenBank/DDBJ databases">
        <authorList>
            <person name="de Groot N.N."/>
        </authorList>
    </citation>
    <scope>NUCLEOTIDE SEQUENCE [LARGE SCALE GENOMIC DNA]</scope>
    <source>
        <strain evidence="5 6">CGMCC 1.12333</strain>
    </source>
</reference>
<keyword evidence="3" id="KW-0378">Hydrolase</keyword>
<dbReference type="InterPro" id="IPR006047">
    <property type="entry name" value="GH13_cat_dom"/>
</dbReference>
<sequence>MDTTENSNKDHLKFIWEGANVYFLITDRFCNGNSENDINFDRNKSCGKLRNFMGGDLQGITQKIKEGYFTNLGINAIWFTPIVEQIHDCVDEGSGNSYGFHGYWAKDWTNIDPNFGTKEDLHELVKTAHEHGIRLLMDVVINHTGPVTEKDPVWPDDWVRTGPVCSYDSYDTTTDCVLVKNLPDIKTENNNDVELPNFLIEKWKREDRLDYELQELDDFFTRTGYPRAPKYYIIKWLTNYIKEFGIDGFRVDTVKHVEEDVWSILRKEADFAFDQWKNNNPDQILDDNKFFMVGEVYGYNIHNGKQYDFGDQKVNYFDHGFNALINFQFKYDAEQDYESIFRRNSEELATQLKGYTVLNYTSSHDDETPFDKERKRPFNAATKLLLSPGISQIYYGDESARPLIISDAQGDANLRSFMNWDCIENDSYTKNLLGHYQKLGKFRAQHPTVGAGVHEIINESPYIFKRTFSSEKYDDKVVIGLDVPEGPKKLPVGDSFINGTLLNDTYSNTTVEVKDGFVQMNTPFSVVLLEPIDAL</sequence>
<comment type="catalytic activity">
    <reaction evidence="3">
        <text>Endohydrolysis of (1-&gt;4)-alpha-D-glucosidic linkages in polysaccharides containing three or more (1-&gt;4)-alpha-linked D-glucose units.</text>
        <dbReference type="EC" id="3.2.1.1"/>
    </reaction>
</comment>
<dbReference type="InterPro" id="IPR017853">
    <property type="entry name" value="GH"/>
</dbReference>
<dbReference type="STRING" id="1224947.SAMN05216480_102209"/>
<dbReference type="PRINTS" id="PR00110">
    <property type="entry name" value="ALPHAAMYLASE"/>
</dbReference>
<gene>
    <name evidence="5" type="ORF">SAMN05216480_102209</name>
</gene>